<keyword evidence="1" id="KW-0472">Membrane</keyword>
<dbReference type="RefSeq" id="WP_148970493.1">
    <property type="nucleotide sequence ID" value="NZ_JBNIKW010000006.1"/>
</dbReference>
<proteinExistence type="predicted"/>
<keyword evidence="1" id="KW-1133">Transmembrane helix</keyword>
<feature type="transmembrane region" description="Helical" evidence="1">
    <location>
        <begin position="46"/>
        <end position="73"/>
    </location>
</feature>
<keyword evidence="1" id="KW-0812">Transmembrane</keyword>
<evidence type="ECO:0000313" key="3">
    <source>
        <dbReference type="Proteomes" id="UP000324269"/>
    </source>
</evidence>
<evidence type="ECO:0000256" key="1">
    <source>
        <dbReference type="SAM" id="Phobius"/>
    </source>
</evidence>
<sequence length="118" mass="13869">MMIERKRKNMRLIAHVISGLMWLIIILLNGFLFTPAFDFITSFSHIAFLQFALPLTVIFIIFIAILSYGWSFYNKKRFGKLTRRRMPDEVTLEDLEEAIPERNGTLTELQTQKWTNIG</sequence>
<dbReference type="Proteomes" id="UP000324269">
    <property type="component" value="Unassembled WGS sequence"/>
</dbReference>
<evidence type="ECO:0008006" key="4">
    <source>
        <dbReference type="Google" id="ProtNLM"/>
    </source>
</evidence>
<feature type="transmembrane region" description="Helical" evidence="1">
    <location>
        <begin position="12"/>
        <end position="34"/>
    </location>
</feature>
<comment type="caution">
    <text evidence="2">The sequence shown here is derived from an EMBL/GenBank/DDBJ whole genome shotgun (WGS) entry which is preliminary data.</text>
</comment>
<accession>A0A5D4TPZ2</accession>
<evidence type="ECO:0000313" key="2">
    <source>
        <dbReference type="EMBL" id="TYS83081.1"/>
    </source>
</evidence>
<organism evidence="2 3">
    <name type="scientific">Rossellomorea aquimaris</name>
    <dbReference type="NCBI Taxonomy" id="189382"/>
    <lineage>
        <taxon>Bacteria</taxon>
        <taxon>Bacillati</taxon>
        <taxon>Bacillota</taxon>
        <taxon>Bacilli</taxon>
        <taxon>Bacillales</taxon>
        <taxon>Bacillaceae</taxon>
        <taxon>Rossellomorea</taxon>
    </lineage>
</organism>
<dbReference type="OrthoDB" id="2918528at2"/>
<dbReference type="AlphaFoldDB" id="A0A5D4TPZ2"/>
<protein>
    <recommendedName>
        <fullName evidence="4">Poly-beta-1,6-N-acetyl-D-glucosamine biosynthesis protein PgaD</fullName>
    </recommendedName>
</protein>
<dbReference type="EMBL" id="VTEZ01000006">
    <property type="protein sequence ID" value="TYS83081.1"/>
    <property type="molecule type" value="Genomic_DNA"/>
</dbReference>
<gene>
    <name evidence="2" type="ORF">FZC85_18460</name>
</gene>
<name>A0A5D4TPZ2_9BACI</name>
<reference evidence="2 3" key="1">
    <citation type="submission" date="2019-08" db="EMBL/GenBank/DDBJ databases">
        <title>Bacillus genomes from the desert of Cuatro Cienegas, Coahuila.</title>
        <authorList>
            <person name="Olmedo-Alvarez G."/>
        </authorList>
    </citation>
    <scope>NUCLEOTIDE SEQUENCE [LARGE SCALE GENOMIC DNA]</scope>
    <source>
        <strain evidence="2 3">CH87b_3T</strain>
    </source>
</reference>